<dbReference type="AlphaFoldDB" id="A0A0P0XAY5"/>
<name>A0A0P0XAY5_ORYSJ</name>
<feature type="compositionally biased region" description="Basic residues" evidence="1">
    <location>
        <begin position="64"/>
        <end position="79"/>
    </location>
</feature>
<reference evidence="3" key="2">
    <citation type="journal article" date="2008" name="Nucleic Acids Res.">
        <title>The rice annotation project database (RAP-DB): 2008 update.</title>
        <authorList>
            <consortium name="The rice annotation project (RAP)"/>
        </authorList>
    </citation>
    <scope>GENOME REANNOTATION</scope>
    <source>
        <strain evidence="3">cv. Nipponbare</strain>
    </source>
</reference>
<reference evidence="3" key="1">
    <citation type="journal article" date="2005" name="Nature">
        <title>The map-based sequence of the rice genome.</title>
        <authorList>
            <consortium name="International rice genome sequencing project (IRGSP)"/>
            <person name="Matsumoto T."/>
            <person name="Wu J."/>
            <person name="Kanamori H."/>
            <person name="Katayose Y."/>
            <person name="Fujisawa M."/>
            <person name="Namiki N."/>
            <person name="Mizuno H."/>
            <person name="Yamamoto K."/>
            <person name="Antonio B.A."/>
            <person name="Baba T."/>
            <person name="Sakata K."/>
            <person name="Nagamura Y."/>
            <person name="Aoki H."/>
            <person name="Arikawa K."/>
            <person name="Arita K."/>
            <person name="Bito T."/>
            <person name="Chiden Y."/>
            <person name="Fujitsuka N."/>
            <person name="Fukunaka R."/>
            <person name="Hamada M."/>
            <person name="Harada C."/>
            <person name="Hayashi A."/>
            <person name="Hijishita S."/>
            <person name="Honda M."/>
            <person name="Hosokawa S."/>
            <person name="Ichikawa Y."/>
            <person name="Idonuma A."/>
            <person name="Iijima M."/>
            <person name="Ikeda M."/>
            <person name="Ikeno M."/>
            <person name="Ito K."/>
            <person name="Ito S."/>
            <person name="Ito T."/>
            <person name="Ito Y."/>
            <person name="Ito Y."/>
            <person name="Iwabuchi A."/>
            <person name="Kamiya K."/>
            <person name="Karasawa W."/>
            <person name="Kurita K."/>
            <person name="Katagiri S."/>
            <person name="Kikuta A."/>
            <person name="Kobayashi H."/>
            <person name="Kobayashi N."/>
            <person name="Machita K."/>
            <person name="Maehara T."/>
            <person name="Masukawa M."/>
            <person name="Mizubayashi T."/>
            <person name="Mukai Y."/>
            <person name="Nagasaki H."/>
            <person name="Nagata Y."/>
            <person name="Naito S."/>
            <person name="Nakashima M."/>
            <person name="Nakama Y."/>
            <person name="Nakamichi Y."/>
            <person name="Nakamura M."/>
            <person name="Meguro A."/>
            <person name="Negishi M."/>
            <person name="Ohta I."/>
            <person name="Ohta T."/>
            <person name="Okamoto M."/>
            <person name="Ono N."/>
            <person name="Saji S."/>
            <person name="Sakaguchi M."/>
            <person name="Sakai K."/>
            <person name="Shibata M."/>
            <person name="Shimokawa T."/>
            <person name="Song J."/>
            <person name="Takazaki Y."/>
            <person name="Terasawa K."/>
            <person name="Tsugane M."/>
            <person name="Tsuji K."/>
            <person name="Ueda S."/>
            <person name="Waki K."/>
            <person name="Yamagata H."/>
            <person name="Yamamoto M."/>
            <person name="Yamamoto S."/>
            <person name="Yamane H."/>
            <person name="Yoshiki S."/>
            <person name="Yoshihara R."/>
            <person name="Yukawa K."/>
            <person name="Zhong H."/>
            <person name="Yano M."/>
            <person name="Yuan Q."/>
            <person name="Ouyang S."/>
            <person name="Liu J."/>
            <person name="Jones K.M."/>
            <person name="Gansberger K."/>
            <person name="Moffat K."/>
            <person name="Hill J."/>
            <person name="Bera J."/>
            <person name="Fadrosh D."/>
            <person name="Jin S."/>
            <person name="Johri S."/>
            <person name="Kim M."/>
            <person name="Overton L."/>
            <person name="Reardon M."/>
            <person name="Tsitrin T."/>
            <person name="Vuong H."/>
            <person name="Weaver B."/>
            <person name="Ciecko A."/>
            <person name="Tallon L."/>
            <person name="Jackson J."/>
            <person name="Pai G."/>
            <person name="Aken S.V."/>
            <person name="Utterback T."/>
            <person name="Reidmuller S."/>
            <person name="Feldblyum T."/>
            <person name="Hsiao J."/>
            <person name="Zismann V."/>
            <person name="Iobst S."/>
            <person name="de Vazeille A.R."/>
            <person name="Buell C.R."/>
            <person name="Ying K."/>
            <person name="Li Y."/>
            <person name="Lu T."/>
            <person name="Huang Y."/>
            <person name="Zhao Q."/>
            <person name="Feng Q."/>
            <person name="Zhang L."/>
            <person name="Zhu J."/>
            <person name="Weng Q."/>
            <person name="Mu J."/>
            <person name="Lu Y."/>
            <person name="Fan D."/>
            <person name="Liu Y."/>
            <person name="Guan J."/>
            <person name="Zhang Y."/>
            <person name="Yu S."/>
            <person name="Liu X."/>
            <person name="Zhang Y."/>
            <person name="Hong G."/>
            <person name="Han B."/>
            <person name="Choisne N."/>
            <person name="Demange N."/>
            <person name="Orjeda G."/>
            <person name="Samain S."/>
            <person name="Cattolico L."/>
            <person name="Pelletier E."/>
            <person name="Couloux A."/>
            <person name="Segurens B."/>
            <person name="Wincker P."/>
            <person name="D'Hont A."/>
            <person name="Scarpelli C."/>
            <person name="Weissenbach J."/>
            <person name="Salanoubat M."/>
            <person name="Quetier F."/>
            <person name="Yu Y."/>
            <person name="Kim H.R."/>
            <person name="Rambo T."/>
            <person name="Currie J."/>
            <person name="Collura K."/>
            <person name="Luo M."/>
            <person name="Yang T."/>
            <person name="Ammiraju J.S.S."/>
            <person name="Engler F."/>
            <person name="Soderlund C."/>
            <person name="Wing R.A."/>
            <person name="Palmer L.E."/>
            <person name="de la Bastide M."/>
            <person name="Spiegel L."/>
            <person name="Nascimento L."/>
            <person name="Zutavern T."/>
            <person name="O'Shaughnessy A."/>
            <person name="Dike S."/>
            <person name="Dedhia N."/>
            <person name="Preston R."/>
            <person name="Balija V."/>
            <person name="McCombie W.R."/>
            <person name="Chow T."/>
            <person name="Chen H."/>
            <person name="Chung M."/>
            <person name="Chen C."/>
            <person name="Shaw J."/>
            <person name="Wu H."/>
            <person name="Hsiao K."/>
            <person name="Chao Y."/>
            <person name="Chu M."/>
            <person name="Cheng C."/>
            <person name="Hour A."/>
            <person name="Lee P."/>
            <person name="Lin S."/>
            <person name="Lin Y."/>
            <person name="Liou J."/>
            <person name="Liu S."/>
            <person name="Hsing Y."/>
            <person name="Raghuvanshi S."/>
            <person name="Mohanty A."/>
            <person name="Bharti A.K."/>
            <person name="Gaur A."/>
            <person name="Gupta V."/>
            <person name="Kumar D."/>
            <person name="Ravi V."/>
            <person name="Vij S."/>
            <person name="Kapur A."/>
            <person name="Khurana P."/>
            <person name="Khurana P."/>
            <person name="Khurana J.P."/>
            <person name="Tyagi A.K."/>
            <person name="Gaikwad K."/>
            <person name="Singh A."/>
            <person name="Dalal V."/>
            <person name="Srivastava S."/>
            <person name="Dixit A."/>
            <person name="Pal A.K."/>
            <person name="Ghazi I.A."/>
            <person name="Yadav M."/>
            <person name="Pandit A."/>
            <person name="Bhargava A."/>
            <person name="Sureshbabu K."/>
            <person name="Batra K."/>
            <person name="Sharma T.R."/>
            <person name="Mohapatra T."/>
            <person name="Singh N.K."/>
            <person name="Messing J."/>
            <person name="Nelson A.B."/>
            <person name="Fuks G."/>
            <person name="Kavchok S."/>
            <person name="Keizer G."/>
            <person name="Linton E."/>
            <person name="Llaca V."/>
            <person name="Song R."/>
            <person name="Tanyolac B."/>
            <person name="Young S."/>
            <person name="Ho-Il K."/>
            <person name="Hahn J.H."/>
            <person name="Sangsakoo G."/>
            <person name="Vanavichit A."/>
            <person name="de Mattos Luiz.A.T."/>
            <person name="Zimmer P.D."/>
            <person name="Malone G."/>
            <person name="Dellagostin O."/>
            <person name="de Oliveira A.C."/>
            <person name="Bevan M."/>
            <person name="Bancroft I."/>
            <person name="Minx P."/>
            <person name="Cordum H."/>
            <person name="Wilson R."/>
            <person name="Cheng Z."/>
            <person name="Jin W."/>
            <person name="Jiang J."/>
            <person name="Leong S.A."/>
            <person name="Iwama H."/>
            <person name="Gojobori T."/>
            <person name="Itoh T."/>
            <person name="Niimura Y."/>
            <person name="Fujii Y."/>
            <person name="Habara T."/>
            <person name="Sakai H."/>
            <person name="Sato Y."/>
            <person name="Wilson G."/>
            <person name="Kumar K."/>
            <person name="McCouch S."/>
            <person name="Juretic N."/>
            <person name="Hoen D."/>
            <person name="Wright S."/>
            <person name="Bruskiewich R."/>
            <person name="Bureau T."/>
            <person name="Miyao A."/>
            <person name="Hirochika H."/>
            <person name="Nishikawa T."/>
            <person name="Kadowaki K."/>
            <person name="Sugiura M."/>
            <person name="Burr B."/>
            <person name="Sasaki T."/>
        </authorList>
    </citation>
    <scope>NUCLEOTIDE SEQUENCE [LARGE SCALE GENOMIC DNA]</scope>
    <source>
        <strain evidence="3">cv. Nipponbare</strain>
    </source>
</reference>
<proteinExistence type="predicted"/>
<protein>
    <submittedName>
        <fullName evidence="2">Uncharacterized protein</fullName>
    </submittedName>
</protein>
<accession>A0A0P0XAY5</accession>
<feature type="compositionally biased region" description="Basic and acidic residues" evidence="1">
    <location>
        <begin position="108"/>
        <end position="118"/>
    </location>
</feature>
<dbReference type="Gramene" id="Os08t0114000-01">
    <property type="protein sequence ID" value="Os08t0114000-01"/>
    <property type="gene ID" value="Os08g0114000"/>
</dbReference>
<organism evidence="2 3">
    <name type="scientific">Oryza sativa subsp. japonica</name>
    <name type="common">Rice</name>
    <dbReference type="NCBI Taxonomy" id="39947"/>
    <lineage>
        <taxon>Eukaryota</taxon>
        <taxon>Viridiplantae</taxon>
        <taxon>Streptophyta</taxon>
        <taxon>Embryophyta</taxon>
        <taxon>Tracheophyta</taxon>
        <taxon>Spermatophyta</taxon>
        <taxon>Magnoliopsida</taxon>
        <taxon>Liliopsida</taxon>
        <taxon>Poales</taxon>
        <taxon>Poaceae</taxon>
        <taxon>BOP clade</taxon>
        <taxon>Oryzoideae</taxon>
        <taxon>Oryzeae</taxon>
        <taxon>Oryzinae</taxon>
        <taxon>Oryza</taxon>
        <taxon>Oryza sativa</taxon>
    </lineage>
</organism>
<gene>
    <name evidence="2" type="primary">P0427G12.9</name>
</gene>
<feature type="compositionally biased region" description="Low complexity" evidence="1">
    <location>
        <begin position="124"/>
        <end position="139"/>
    </location>
</feature>
<evidence type="ECO:0000313" key="2">
    <source>
        <dbReference type="EMBL" id="BAD10552.1"/>
    </source>
</evidence>
<evidence type="ECO:0000256" key="1">
    <source>
        <dbReference type="SAM" id="MobiDB-lite"/>
    </source>
</evidence>
<evidence type="ECO:0000313" key="3">
    <source>
        <dbReference type="Proteomes" id="UP000000763"/>
    </source>
</evidence>
<feature type="region of interest" description="Disordered" evidence="1">
    <location>
        <begin position="1"/>
        <end position="139"/>
    </location>
</feature>
<feature type="compositionally biased region" description="Pro residues" evidence="1">
    <location>
        <begin position="1"/>
        <end position="22"/>
    </location>
</feature>
<sequence length="139" mass="14726">MGPSPPPVSPLADPRAPPPTPLPVAGSPLSSTPSRCRVAGSPPSLVDGASPHAVRWGTEDGARHRPLLRSTAGRHRRPTPGRAWSTLASSRREREWRRTAGAATREPSYPERPRRVREVGGAAGRRAAAAAGVMSSPRR</sequence>
<dbReference type="EMBL" id="AP005657">
    <property type="protein sequence ID" value="BAD10552.1"/>
    <property type="molecule type" value="Genomic_DNA"/>
</dbReference>
<dbReference type="Proteomes" id="UP000000763">
    <property type="component" value="Chromosome 8"/>
</dbReference>